<name>A0A1H9N916_9BACT</name>
<protein>
    <submittedName>
        <fullName evidence="1">Uncharacterized protein</fullName>
    </submittedName>
</protein>
<dbReference type="InParanoid" id="A0A1H9N916"/>
<accession>A0A1H9N916</accession>
<evidence type="ECO:0000313" key="1">
    <source>
        <dbReference type="EMBL" id="SER32398.1"/>
    </source>
</evidence>
<gene>
    <name evidence="1" type="ORF">SAMN05444359_1355</name>
</gene>
<dbReference type="EMBL" id="FOFB01000035">
    <property type="protein sequence ID" value="SER32398.1"/>
    <property type="molecule type" value="Genomic_DNA"/>
</dbReference>
<organism evidence="1 2">
    <name type="scientific">Neolewinella agarilytica</name>
    <dbReference type="NCBI Taxonomy" id="478744"/>
    <lineage>
        <taxon>Bacteria</taxon>
        <taxon>Pseudomonadati</taxon>
        <taxon>Bacteroidota</taxon>
        <taxon>Saprospiria</taxon>
        <taxon>Saprospirales</taxon>
        <taxon>Lewinellaceae</taxon>
        <taxon>Neolewinella</taxon>
    </lineage>
</organism>
<proteinExistence type="predicted"/>
<dbReference type="STRING" id="478744.SAMN05444359_1355"/>
<reference evidence="2" key="1">
    <citation type="submission" date="2016-10" db="EMBL/GenBank/DDBJ databases">
        <authorList>
            <person name="Varghese N."/>
            <person name="Submissions S."/>
        </authorList>
    </citation>
    <scope>NUCLEOTIDE SEQUENCE [LARGE SCALE GENOMIC DNA]</scope>
    <source>
        <strain evidence="2">DSM 24740</strain>
    </source>
</reference>
<dbReference type="Proteomes" id="UP000199021">
    <property type="component" value="Unassembled WGS sequence"/>
</dbReference>
<keyword evidence="2" id="KW-1185">Reference proteome</keyword>
<evidence type="ECO:0000313" key="2">
    <source>
        <dbReference type="Proteomes" id="UP000199021"/>
    </source>
</evidence>
<dbReference type="AlphaFoldDB" id="A0A1H9N916"/>
<sequence length="106" mass="11570">MRLSIIYMDRRKFVAQASVLTLGLGTSAFALANGVSSISLKVEEQEMLSEFHQLLAEYPYSAEVAGMLTKVQKINHSAAGVLDFTDATGNRISLSKTKGRLVARLH</sequence>